<evidence type="ECO:0000313" key="2">
    <source>
        <dbReference type="EMBL" id="KNE67754.1"/>
    </source>
</evidence>
<feature type="transmembrane region" description="Helical" evidence="1">
    <location>
        <begin position="12"/>
        <end position="30"/>
    </location>
</feature>
<keyword evidence="3" id="KW-1185">Reference proteome</keyword>
<evidence type="ECO:0000313" key="3">
    <source>
        <dbReference type="Proteomes" id="UP000054350"/>
    </source>
</evidence>
<sequence length="165" mass="17699">MKRPVPVESVQSSVQAVLSLATLAVLWLAVDLNSIQDQLGVLLAVLAVFNVVASLWLVPRPVDLARHALMATALTLLLGAPLAKHHLRTLALGVLLGVRFTSLLSALPTVPRITSALAVAAALTWVASILYALDWDVWWQTYPYPTVVAAEVGILVGWIVERVIG</sequence>
<feature type="transmembrane region" description="Helical" evidence="1">
    <location>
        <begin position="39"/>
        <end position="58"/>
    </location>
</feature>
<accession>A0A0L0SZJ1</accession>
<evidence type="ECO:0000256" key="1">
    <source>
        <dbReference type="SAM" id="Phobius"/>
    </source>
</evidence>
<proteinExistence type="predicted"/>
<feature type="transmembrane region" description="Helical" evidence="1">
    <location>
        <begin position="113"/>
        <end position="133"/>
    </location>
</feature>
<feature type="transmembrane region" description="Helical" evidence="1">
    <location>
        <begin position="90"/>
        <end position="107"/>
    </location>
</feature>
<feature type="transmembrane region" description="Helical" evidence="1">
    <location>
        <begin position="142"/>
        <end position="160"/>
    </location>
</feature>
<keyword evidence="1" id="KW-0812">Transmembrane</keyword>
<keyword evidence="1" id="KW-1133">Transmembrane helix</keyword>
<dbReference type="VEuPathDB" id="FungiDB:AMAG_12477"/>
<keyword evidence="1" id="KW-0472">Membrane</keyword>
<protein>
    <submittedName>
        <fullName evidence="2">Uncharacterized protein</fullName>
    </submittedName>
</protein>
<reference evidence="3" key="2">
    <citation type="submission" date="2009-11" db="EMBL/GenBank/DDBJ databases">
        <title>The Genome Sequence of Allomyces macrogynus strain ATCC 38327.</title>
        <authorList>
            <consortium name="The Broad Institute Genome Sequencing Platform"/>
            <person name="Russ C."/>
            <person name="Cuomo C."/>
            <person name="Shea T."/>
            <person name="Young S.K."/>
            <person name="Zeng Q."/>
            <person name="Koehrsen M."/>
            <person name="Haas B."/>
            <person name="Borodovsky M."/>
            <person name="Guigo R."/>
            <person name="Alvarado L."/>
            <person name="Berlin A."/>
            <person name="Borenstein D."/>
            <person name="Chen Z."/>
            <person name="Engels R."/>
            <person name="Freedman E."/>
            <person name="Gellesch M."/>
            <person name="Goldberg J."/>
            <person name="Griggs A."/>
            <person name="Gujja S."/>
            <person name="Heiman D."/>
            <person name="Hepburn T."/>
            <person name="Howarth C."/>
            <person name="Jen D."/>
            <person name="Larson L."/>
            <person name="Lewis B."/>
            <person name="Mehta T."/>
            <person name="Park D."/>
            <person name="Pearson M."/>
            <person name="Roberts A."/>
            <person name="Saif S."/>
            <person name="Shenoy N."/>
            <person name="Sisk P."/>
            <person name="Stolte C."/>
            <person name="Sykes S."/>
            <person name="Walk T."/>
            <person name="White J."/>
            <person name="Yandava C."/>
            <person name="Burger G."/>
            <person name="Gray M.W."/>
            <person name="Holland P.W.H."/>
            <person name="King N."/>
            <person name="Lang F.B.F."/>
            <person name="Roger A.J."/>
            <person name="Ruiz-Trillo I."/>
            <person name="Lander E."/>
            <person name="Nusbaum C."/>
        </authorList>
    </citation>
    <scope>NUCLEOTIDE SEQUENCE [LARGE SCALE GENOMIC DNA]</scope>
    <source>
        <strain evidence="3">ATCC 38327</strain>
    </source>
</reference>
<dbReference type="AlphaFoldDB" id="A0A0L0SZJ1"/>
<name>A0A0L0SZJ1_ALLM3</name>
<gene>
    <name evidence="2" type="ORF">AMAG_12477</name>
</gene>
<organism evidence="2 3">
    <name type="scientific">Allomyces macrogynus (strain ATCC 38327)</name>
    <name type="common">Allomyces javanicus var. macrogynus</name>
    <dbReference type="NCBI Taxonomy" id="578462"/>
    <lineage>
        <taxon>Eukaryota</taxon>
        <taxon>Fungi</taxon>
        <taxon>Fungi incertae sedis</taxon>
        <taxon>Blastocladiomycota</taxon>
        <taxon>Blastocladiomycetes</taxon>
        <taxon>Blastocladiales</taxon>
        <taxon>Blastocladiaceae</taxon>
        <taxon>Allomyces</taxon>
    </lineage>
</organism>
<dbReference type="EMBL" id="GG745354">
    <property type="protein sequence ID" value="KNE67754.1"/>
    <property type="molecule type" value="Genomic_DNA"/>
</dbReference>
<reference evidence="2 3" key="1">
    <citation type="submission" date="2009-11" db="EMBL/GenBank/DDBJ databases">
        <title>Annotation of Allomyces macrogynus ATCC 38327.</title>
        <authorList>
            <consortium name="The Broad Institute Genome Sequencing Platform"/>
            <person name="Russ C."/>
            <person name="Cuomo C."/>
            <person name="Burger G."/>
            <person name="Gray M.W."/>
            <person name="Holland P.W.H."/>
            <person name="King N."/>
            <person name="Lang F.B.F."/>
            <person name="Roger A.J."/>
            <person name="Ruiz-Trillo I."/>
            <person name="Young S.K."/>
            <person name="Zeng Q."/>
            <person name="Gargeya S."/>
            <person name="Fitzgerald M."/>
            <person name="Haas B."/>
            <person name="Abouelleil A."/>
            <person name="Alvarado L."/>
            <person name="Arachchi H.M."/>
            <person name="Berlin A."/>
            <person name="Chapman S.B."/>
            <person name="Gearin G."/>
            <person name="Goldberg J."/>
            <person name="Griggs A."/>
            <person name="Gujja S."/>
            <person name="Hansen M."/>
            <person name="Heiman D."/>
            <person name="Howarth C."/>
            <person name="Larimer J."/>
            <person name="Lui A."/>
            <person name="MacDonald P.J.P."/>
            <person name="McCowen C."/>
            <person name="Montmayeur A."/>
            <person name="Murphy C."/>
            <person name="Neiman D."/>
            <person name="Pearson M."/>
            <person name="Priest M."/>
            <person name="Roberts A."/>
            <person name="Saif S."/>
            <person name="Shea T."/>
            <person name="Sisk P."/>
            <person name="Stolte C."/>
            <person name="Sykes S."/>
            <person name="Wortman J."/>
            <person name="Nusbaum C."/>
            <person name="Birren B."/>
        </authorList>
    </citation>
    <scope>NUCLEOTIDE SEQUENCE [LARGE SCALE GENOMIC DNA]</scope>
    <source>
        <strain evidence="2 3">ATCC 38327</strain>
    </source>
</reference>
<dbReference type="Proteomes" id="UP000054350">
    <property type="component" value="Unassembled WGS sequence"/>
</dbReference>